<evidence type="ECO:0000256" key="1">
    <source>
        <dbReference type="ARBA" id="ARBA00009437"/>
    </source>
</evidence>
<evidence type="ECO:0000259" key="5">
    <source>
        <dbReference type="PROSITE" id="PS50931"/>
    </source>
</evidence>
<dbReference type="PANTHER" id="PTHR30126">
    <property type="entry name" value="HTH-TYPE TRANSCRIPTIONAL REGULATOR"/>
    <property type="match status" value="1"/>
</dbReference>
<keyword evidence="2" id="KW-0805">Transcription regulation</keyword>
<name>A0AAD0W9G1_9NEIS</name>
<evidence type="ECO:0000313" key="7">
    <source>
        <dbReference type="Proteomes" id="UP000259465"/>
    </source>
</evidence>
<evidence type="ECO:0000256" key="2">
    <source>
        <dbReference type="ARBA" id="ARBA00023015"/>
    </source>
</evidence>
<dbReference type="Proteomes" id="UP000259465">
    <property type="component" value="Chromosome"/>
</dbReference>
<dbReference type="FunFam" id="1.10.10.10:FF:000001">
    <property type="entry name" value="LysR family transcriptional regulator"/>
    <property type="match status" value="1"/>
</dbReference>
<protein>
    <submittedName>
        <fullName evidence="6">LysR family transcriptional regulator</fullName>
    </submittedName>
</protein>
<dbReference type="GO" id="GO:0003700">
    <property type="term" value="F:DNA-binding transcription factor activity"/>
    <property type="evidence" value="ECO:0007669"/>
    <property type="project" value="InterPro"/>
</dbReference>
<dbReference type="Gene3D" id="1.10.10.10">
    <property type="entry name" value="Winged helix-like DNA-binding domain superfamily/Winged helix DNA-binding domain"/>
    <property type="match status" value="1"/>
</dbReference>
<accession>A0AAD0W9G1</accession>
<dbReference type="Pfam" id="PF03466">
    <property type="entry name" value="LysR_substrate"/>
    <property type="match status" value="1"/>
</dbReference>
<feature type="domain" description="HTH lysR-type" evidence="5">
    <location>
        <begin position="1"/>
        <end position="58"/>
    </location>
</feature>
<evidence type="ECO:0000313" key="6">
    <source>
        <dbReference type="EMBL" id="AXT47426.1"/>
    </source>
</evidence>
<dbReference type="EMBL" id="CP031968">
    <property type="protein sequence ID" value="AXT47426.1"/>
    <property type="molecule type" value="Genomic_DNA"/>
</dbReference>
<gene>
    <name evidence="6" type="ORF">D1345_15065</name>
</gene>
<evidence type="ECO:0000256" key="3">
    <source>
        <dbReference type="ARBA" id="ARBA00023125"/>
    </source>
</evidence>
<dbReference type="InterPro" id="IPR036390">
    <property type="entry name" value="WH_DNA-bd_sf"/>
</dbReference>
<dbReference type="InterPro" id="IPR005119">
    <property type="entry name" value="LysR_subst-bd"/>
</dbReference>
<sequence>MKLSQLNFFCAVVEQGSIAAAAEQLHRVPSNLTARLQELEAELGVKLFSRENRRLLTTPEGHLLYRHARGLLQQADEVRGMFAGAPARGLLRVGALDGALATHLPARIARYRRQHAEVELHLRAGHSLQLERQLQDGELDLILSDGPVEHPLLTSRLAFREKLMLIAPLDIDAASAQALAGLELYTFGAACHYRRLVDQWLQASGVRPRAVLEIESYPAIFACVAAGAGFSCVPESLCRPQDGYRGFALPDLAISDIHFIWRKQQESALVDGFIQSVVAD</sequence>
<comment type="similarity">
    <text evidence="1">Belongs to the LysR transcriptional regulatory family.</text>
</comment>
<keyword evidence="7" id="KW-1185">Reference proteome</keyword>
<keyword evidence="3" id="KW-0238">DNA-binding</keyword>
<reference evidence="6 7" key="1">
    <citation type="submission" date="2018-08" db="EMBL/GenBank/DDBJ databases">
        <title>Complete genome sequence of JP2-74.</title>
        <authorList>
            <person name="Wu L."/>
        </authorList>
    </citation>
    <scope>NUCLEOTIDE SEQUENCE [LARGE SCALE GENOMIC DNA]</scope>
    <source>
        <strain evidence="6 7">JP2-74</strain>
    </source>
</reference>
<dbReference type="RefSeq" id="WP_118268098.1">
    <property type="nucleotide sequence ID" value="NZ_CP031968.1"/>
</dbReference>
<dbReference type="SUPFAM" id="SSF53850">
    <property type="entry name" value="Periplasmic binding protein-like II"/>
    <property type="match status" value="1"/>
</dbReference>
<proteinExistence type="inferred from homology"/>
<dbReference type="Gene3D" id="3.40.190.290">
    <property type="match status" value="1"/>
</dbReference>
<dbReference type="PANTHER" id="PTHR30126:SF40">
    <property type="entry name" value="HTH-TYPE TRANSCRIPTIONAL REGULATOR GLTR"/>
    <property type="match status" value="1"/>
</dbReference>
<keyword evidence="4" id="KW-0804">Transcription</keyword>
<dbReference type="InterPro" id="IPR036388">
    <property type="entry name" value="WH-like_DNA-bd_sf"/>
</dbReference>
<dbReference type="KEGG" id="crz:D1345_15065"/>
<organism evidence="6 7">
    <name type="scientific">Chromobacterium rhizoryzae</name>
    <dbReference type="NCBI Taxonomy" id="1778675"/>
    <lineage>
        <taxon>Bacteria</taxon>
        <taxon>Pseudomonadati</taxon>
        <taxon>Pseudomonadota</taxon>
        <taxon>Betaproteobacteria</taxon>
        <taxon>Neisseriales</taxon>
        <taxon>Chromobacteriaceae</taxon>
        <taxon>Chromobacterium</taxon>
    </lineage>
</organism>
<dbReference type="Pfam" id="PF00126">
    <property type="entry name" value="HTH_1"/>
    <property type="match status" value="1"/>
</dbReference>
<dbReference type="SUPFAM" id="SSF46785">
    <property type="entry name" value="Winged helix' DNA-binding domain"/>
    <property type="match status" value="1"/>
</dbReference>
<dbReference type="AlphaFoldDB" id="A0AAD0W9G1"/>
<dbReference type="GO" id="GO:0000976">
    <property type="term" value="F:transcription cis-regulatory region binding"/>
    <property type="evidence" value="ECO:0007669"/>
    <property type="project" value="TreeGrafter"/>
</dbReference>
<dbReference type="PROSITE" id="PS50931">
    <property type="entry name" value="HTH_LYSR"/>
    <property type="match status" value="1"/>
</dbReference>
<dbReference type="InterPro" id="IPR000847">
    <property type="entry name" value="LysR_HTH_N"/>
</dbReference>
<evidence type="ECO:0000256" key="4">
    <source>
        <dbReference type="ARBA" id="ARBA00023163"/>
    </source>
</evidence>